<feature type="region of interest" description="Disordered" evidence="8">
    <location>
        <begin position="281"/>
        <end position="344"/>
    </location>
</feature>
<evidence type="ECO:0000256" key="5">
    <source>
        <dbReference type="PIRSR" id="PIRSR623088-2"/>
    </source>
</evidence>
<reference evidence="10 11" key="1">
    <citation type="submission" date="2022-05" db="EMBL/GenBank/DDBJ databases">
        <title>A multi-omics perspective on studying reproductive biology in Daphnia sinensis.</title>
        <authorList>
            <person name="Jia J."/>
        </authorList>
    </citation>
    <scope>NUCLEOTIDE SEQUENCE [LARGE SCALE GENOMIC DNA]</scope>
    <source>
        <strain evidence="10 11">WSL</strain>
    </source>
</reference>
<feature type="binding site" evidence="6">
    <location>
        <position position="930"/>
    </location>
    <ligand>
        <name>Zn(2+)</name>
        <dbReference type="ChEBI" id="CHEBI:29105"/>
        <label>1</label>
    </ligand>
</feature>
<evidence type="ECO:0000256" key="7">
    <source>
        <dbReference type="RuleBase" id="RU363067"/>
    </source>
</evidence>
<dbReference type="PRINTS" id="PR00387">
    <property type="entry name" value="PDIESTERASE1"/>
</dbReference>
<evidence type="ECO:0000256" key="1">
    <source>
        <dbReference type="ARBA" id="ARBA00022535"/>
    </source>
</evidence>
<dbReference type="SUPFAM" id="SSF109604">
    <property type="entry name" value="HD-domain/PDEase-like"/>
    <property type="match status" value="1"/>
</dbReference>
<dbReference type="InterPro" id="IPR023088">
    <property type="entry name" value="PDEase"/>
</dbReference>
<name>A0AAD5KG82_9CRUS</name>
<keyword evidence="3 7" id="KW-0378">Hydrolase</keyword>
<dbReference type="EMBL" id="WJBH02000010">
    <property type="protein sequence ID" value="KAI9551496.1"/>
    <property type="molecule type" value="Genomic_DNA"/>
</dbReference>
<dbReference type="Gene3D" id="1.10.1300.10">
    <property type="entry name" value="3'5'-cyclic nucleotide phosphodiesterase, catalytic domain"/>
    <property type="match status" value="1"/>
</dbReference>
<feature type="domain" description="PDEase" evidence="9">
    <location>
        <begin position="705"/>
        <end position="1079"/>
    </location>
</feature>
<feature type="binding site" evidence="6">
    <location>
        <position position="822"/>
    </location>
    <ligand>
        <name>Zn(2+)</name>
        <dbReference type="ChEBI" id="CHEBI:29105"/>
        <label>1</label>
    </ligand>
</feature>
<dbReference type="InterPro" id="IPR013706">
    <property type="entry name" value="PDE1_N"/>
</dbReference>
<dbReference type="PROSITE" id="PS51845">
    <property type="entry name" value="PDEASE_I_2"/>
    <property type="match status" value="1"/>
</dbReference>
<dbReference type="GO" id="GO:0046872">
    <property type="term" value="F:metal ion binding"/>
    <property type="evidence" value="ECO:0007669"/>
    <property type="project" value="UniProtKB-KW"/>
</dbReference>
<feature type="compositionally biased region" description="Polar residues" evidence="8">
    <location>
        <begin position="415"/>
        <end position="431"/>
    </location>
</feature>
<evidence type="ECO:0000313" key="10">
    <source>
        <dbReference type="EMBL" id="KAI9551496.1"/>
    </source>
</evidence>
<dbReference type="FunFam" id="1.10.1300.10:FF:000013">
    <property type="entry name" value="Phosphodiesterase"/>
    <property type="match status" value="1"/>
</dbReference>
<keyword evidence="2 6" id="KW-0479">Metal-binding</keyword>
<evidence type="ECO:0000256" key="2">
    <source>
        <dbReference type="ARBA" id="ARBA00022723"/>
    </source>
</evidence>
<evidence type="ECO:0000256" key="6">
    <source>
        <dbReference type="PIRSR" id="PIRSR623088-3"/>
    </source>
</evidence>
<dbReference type="EC" id="3.1.4.-" evidence="7"/>
<dbReference type="PANTHER" id="PTHR11347">
    <property type="entry name" value="CYCLIC NUCLEOTIDE PHOSPHODIESTERASE"/>
    <property type="match status" value="1"/>
</dbReference>
<feature type="binding site" evidence="6">
    <location>
        <position position="823"/>
    </location>
    <ligand>
        <name>Zn(2+)</name>
        <dbReference type="ChEBI" id="CHEBI:29105"/>
        <label>2</label>
    </ligand>
</feature>
<feature type="binding site" evidence="6">
    <location>
        <position position="823"/>
    </location>
    <ligand>
        <name>Zn(2+)</name>
        <dbReference type="ChEBI" id="CHEBI:29105"/>
        <label>1</label>
    </ligand>
</feature>
<organism evidence="10 11">
    <name type="scientific">Daphnia sinensis</name>
    <dbReference type="NCBI Taxonomy" id="1820382"/>
    <lineage>
        <taxon>Eukaryota</taxon>
        <taxon>Metazoa</taxon>
        <taxon>Ecdysozoa</taxon>
        <taxon>Arthropoda</taxon>
        <taxon>Crustacea</taxon>
        <taxon>Branchiopoda</taxon>
        <taxon>Diplostraca</taxon>
        <taxon>Cladocera</taxon>
        <taxon>Anomopoda</taxon>
        <taxon>Daphniidae</taxon>
        <taxon>Daphnia</taxon>
        <taxon>Daphnia similis group</taxon>
    </lineage>
</organism>
<feature type="binding site" evidence="6">
    <location>
        <position position="786"/>
    </location>
    <ligand>
        <name>Zn(2+)</name>
        <dbReference type="ChEBI" id="CHEBI:29105"/>
        <label>1</label>
    </ligand>
</feature>
<comment type="cofactor">
    <cofactor evidence="7">
        <name>a divalent metal cation</name>
        <dbReference type="ChEBI" id="CHEBI:60240"/>
    </cofactor>
    <text evidence="7">Binds 2 divalent metal cations per subunit. Site 1 may preferentially bind zinc ions, while site 2 has a preference for magnesium and/or manganese ions.</text>
</comment>
<gene>
    <name evidence="10" type="ORF">GHT06_021829</name>
</gene>
<comment type="caution">
    <text evidence="10">The sequence shown here is derived from an EMBL/GenBank/DDBJ whole genome shotgun (WGS) entry which is preliminary data.</text>
</comment>
<feature type="region of interest" description="Disordered" evidence="8">
    <location>
        <begin position="1074"/>
        <end position="1093"/>
    </location>
</feature>
<feature type="binding site" evidence="5">
    <location>
        <position position="823"/>
    </location>
    <ligand>
        <name>AMP</name>
        <dbReference type="ChEBI" id="CHEBI:456215"/>
    </ligand>
</feature>
<evidence type="ECO:0000256" key="8">
    <source>
        <dbReference type="SAM" id="MobiDB-lite"/>
    </source>
</evidence>
<proteinExistence type="inferred from homology"/>
<dbReference type="InterPro" id="IPR036971">
    <property type="entry name" value="PDEase_catalytic_dom_sf"/>
</dbReference>
<dbReference type="InterPro" id="IPR002073">
    <property type="entry name" value="PDEase_catalytic_dom"/>
</dbReference>
<feature type="binding site" evidence="5">
    <location>
        <position position="981"/>
    </location>
    <ligand>
        <name>AMP</name>
        <dbReference type="ChEBI" id="CHEBI:456215"/>
    </ligand>
</feature>
<evidence type="ECO:0000313" key="11">
    <source>
        <dbReference type="Proteomes" id="UP000820818"/>
    </source>
</evidence>
<dbReference type="AlphaFoldDB" id="A0AAD5KG82"/>
<accession>A0AAD5KG82</accession>
<feature type="region of interest" description="Disordered" evidence="8">
    <location>
        <begin position="388"/>
        <end position="461"/>
    </location>
</feature>
<feature type="compositionally biased region" description="Low complexity" evidence="8">
    <location>
        <begin position="594"/>
        <end position="622"/>
    </location>
</feature>
<dbReference type="Proteomes" id="UP000820818">
    <property type="component" value="Linkage Group LG10"/>
</dbReference>
<dbReference type="InterPro" id="IPR003607">
    <property type="entry name" value="HD/PDEase_dom"/>
</dbReference>
<dbReference type="Pfam" id="PF00233">
    <property type="entry name" value="PDEase_I"/>
    <property type="match status" value="1"/>
</dbReference>
<feature type="binding site" evidence="5">
    <location>
        <begin position="782"/>
        <end position="786"/>
    </location>
    <ligand>
        <name>AMP</name>
        <dbReference type="ChEBI" id="CHEBI:456215"/>
    </ligand>
</feature>
<sequence length="1093" mass="121129">MRNQAKSSLSLSFVSLSKPSRCPVFSRKLAEMGVPLSKYRVLQSCLDIRCVVSPSENGKAVHSSAPKLAKSPVQSKFSETNTTEKLKTSSNACNLLTPNSRMSSESVTIDGESGIRSPEHTPTVNCWKSSQLEVVGESNRETEQQTNNEDVIDECTICSSAVVVSEIVTVMEGSLVVEIHAVHSESDVEDEDNRPFVGRPRTPDRTLFQSSPQPFRLQTDDGNNECCDRETLFEGAGGVDGRPSICVDNFKMEKRRHHQSLTTVDVESTAILRRCQSPRYGRSFSRSTNSLNETSESTPTLSSSFGENSKEFHLVPASPDNWETPVTGKRRESAPDFNCSDSSDSRPKIVIRLTSVEGLELNLTNSVQENQLLPEAAKVIVCPHRSIRVGATRPQPPNPSMASGPKGSSKDDSSFDYTPTANGEYTGSETLTIMRRSSSKRKSQRSGTGAGTPTVSELDDSALERHVGIIEDEPPIEMAAAAVPSSEVCENASLRLKCLLRLLDKGEVRPEVMQKNLKLAIQVLDAVYIDEAGSPDCEDDVGDEEALWPDTNDTSSPAPLTNNTPPHLLLPRLAKPCCSRASRVGLRPAVTSLTTCSPPTPSCSSTATTPTASTTATTATTSKASVRRPTLFKKRRTPEEDDDLSEVRADAVPPEVRAWLASTFTRQISSHRKPGEEKPKFRSVAQAIRAGILVERIYRRMSSSSFLQFPVEVARNLKLIDEWTFDVFALSDVSAGSPLRYLGIDLLNRYGVIHKFKIPSSTLEAFLNQTEAGYCKHRNLYHNNTHAADVAQTLHYVLYQTGLMNWLTDLEIFAAIIAAIIHDFEHTGTTNSFHVMSGSETALLYNDRSVQENHHISAAFRLMREEDCNILVNLSREEFREFRSLVIDMVLATDMSCHFQQIKAAKALLTVPELSVDKSKILSLVLHCCDVAHPSKPWLLHRHWTDLLLEEFFRQGDHEKELGLPYSPLCDRNNTLVAESQIGFIEFIVEPTMAVMGDLLDKILIPIRPQSAPIRNDHRDSISEEKCDAGGEVVTVPTTPEKNKKDGAHSKISGEKIIRPWDLYLEENKGKWKELSVKDQQRRQEEAKLKAED</sequence>
<feature type="active site" description="Proton donor" evidence="4">
    <location>
        <position position="782"/>
    </location>
</feature>
<feature type="region of interest" description="Disordered" evidence="8">
    <location>
        <begin position="101"/>
        <end position="123"/>
    </location>
</feature>
<dbReference type="InterPro" id="IPR023174">
    <property type="entry name" value="PDEase_CS"/>
</dbReference>
<evidence type="ECO:0000256" key="4">
    <source>
        <dbReference type="PIRSR" id="PIRSR623088-1"/>
    </source>
</evidence>
<comment type="similarity">
    <text evidence="7">Belongs to the cyclic nucleotide phosphodiesterase family.</text>
</comment>
<feature type="binding site" evidence="5">
    <location>
        <position position="930"/>
    </location>
    <ligand>
        <name>AMP</name>
        <dbReference type="ChEBI" id="CHEBI:456215"/>
    </ligand>
</feature>
<evidence type="ECO:0000259" key="9">
    <source>
        <dbReference type="PROSITE" id="PS51845"/>
    </source>
</evidence>
<feature type="region of interest" description="Disordered" evidence="8">
    <location>
        <begin position="186"/>
        <end position="222"/>
    </location>
</feature>
<dbReference type="PROSITE" id="PS00126">
    <property type="entry name" value="PDEASE_I_1"/>
    <property type="match status" value="1"/>
</dbReference>
<feature type="compositionally biased region" description="Low complexity" evidence="8">
    <location>
        <begin position="285"/>
        <end position="304"/>
    </location>
</feature>
<protein>
    <recommendedName>
        <fullName evidence="7">Phosphodiesterase</fullName>
        <ecNumber evidence="7">3.1.4.-</ecNumber>
    </recommendedName>
</protein>
<keyword evidence="1" id="KW-0140">cGMP</keyword>
<keyword evidence="11" id="KW-1185">Reference proteome</keyword>
<dbReference type="GO" id="GO:0004114">
    <property type="term" value="F:3',5'-cyclic-nucleotide phosphodiesterase activity"/>
    <property type="evidence" value="ECO:0007669"/>
    <property type="project" value="InterPro"/>
</dbReference>
<feature type="region of interest" description="Disordered" evidence="8">
    <location>
        <begin position="594"/>
        <end position="627"/>
    </location>
</feature>
<dbReference type="GO" id="GO:0007165">
    <property type="term" value="P:signal transduction"/>
    <property type="evidence" value="ECO:0007669"/>
    <property type="project" value="InterPro"/>
</dbReference>
<dbReference type="SMART" id="SM00471">
    <property type="entry name" value="HDc"/>
    <property type="match status" value="1"/>
</dbReference>
<dbReference type="CDD" id="cd00077">
    <property type="entry name" value="HDc"/>
    <property type="match status" value="1"/>
</dbReference>
<dbReference type="Pfam" id="PF08499">
    <property type="entry name" value="PDEase_I_N"/>
    <property type="match status" value="1"/>
</dbReference>
<evidence type="ECO:0000256" key="3">
    <source>
        <dbReference type="ARBA" id="ARBA00022801"/>
    </source>
</evidence>